<dbReference type="SUPFAM" id="SSF57535">
    <property type="entry name" value="Complement control module/SCR domain"/>
    <property type="match status" value="1"/>
</dbReference>
<dbReference type="SUPFAM" id="SSF50494">
    <property type="entry name" value="Trypsin-like serine proteases"/>
    <property type="match status" value="2"/>
</dbReference>
<dbReference type="PANTHER" id="PTHR24256">
    <property type="entry name" value="TRYPTASE-RELATED"/>
    <property type="match status" value="1"/>
</dbReference>
<dbReference type="InterPro" id="IPR035976">
    <property type="entry name" value="Sushi/SCR/CCP_sf"/>
</dbReference>
<keyword evidence="6" id="KW-1185">Reference proteome</keyword>
<dbReference type="AlphaFoldDB" id="A0A4C1T7U5"/>
<evidence type="ECO:0000256" key="3">
    <source>
        <dbReference type="PROSITE-ProRule" id="PRU00302"/>
    </source>
</evidence>
<dbReference type="GO" id="GO:0008233">
    <property type="term" value="F:peptidase activity"/>
    <property type="evidence" value="ECO:0007669"/>
    <property type="project" value="UniProtKB-KW"/>
</dbReference>
<organism evidence="5 6">
    <name type="scientific">Eumeta variegata</name>
    <name type="common">Bagworm moth</name>
    <name type="synonym">Eumeta japonica</name>
    <dbReference type="NCBI Taxonomy" id="151549"/>
    <lineage>
        <taxon>Eukaryota</taxon>
        <taxon>Metazoa</taxon>
        <taxon>Ecdysozoa</taxon>
        <taxon>Arthropoda</taxon>
        <taxon>Hexapoda</taxon>
        <taxon>Insecta</taxon>
        <taxon>Pterygota</taxon>
        <taxon>Neoptera</taxon>
        <taxon>Endopterygota</taxon>
        <taxon>Lepidoptera</taxon>
        <taxon>Glossata</taxon>
        <taxon>Ditrysia</taxon>
        <taxon>Tineoidea</taxon>
        <taxon>Psychidae</taxon>
        <taxon>Oiketicinae</taxon>
        <taxon>Eumeta</taxon>
    </lineage>
</organism>
<dbReference type="STRING" id="151549.A0A4C1T7U5"/>
<dbReference type="SMART" id="SM00032">
    <property type="entry name" value="CCP"/>
    <property type="match status" value="1"/>
</dbReference>
<proteinExistence type="inferred from homology"/>
<accession>A0A4C1T7U5</accession>
<evidence type="ECO:0000256" key="2">
    <source>
        <dbReference type="ARBA" id="ARBA00024195"/>
    </source>
</evidence>
<evidence type="ECO:0000256" key="1">
    <source>
        <dbReference type="ARBA" id="ARBA00023157"/>
    </source>
</evidence>
<gene>
    <name evidence="5" type="primary">modSP</name>
    <name evidence="5" type="ORF">EVAR_77653_1</name>
</gene>
<feature type="domain" description="Sushi" evidence="4">
    <location>
        <begin position="246"/>
        <end position="310"/>
    </location>
</feature>
<dbReference type="InterPro" id="IPR009003">
    <property type="entry name" value="Peptidase_S1_PA"/>
</dbReference>
<comment type="similarity">
    <text evidence="2">Belongs to the peptidase S1 family. CLIP subfamily.</text>
</comment>
<dbReference type="Gene3D" id="2.40.10.10">
    <property type="entry name" value="Trypsin-like serine proteases"/>
    <property type="match status" value="2"/>
</dbReference>
<dbReference type="PROSITE" id="PS50923">
    <property type="entry name" value="SUSHI"/>
    <property type="match status" value="1"/>
</dbReference>
<dbReference type="OrthoDB" id="2019384at2759"/>
<sequence>MASCFGDMLRMFTELSYCRSGPFAQFTGWNLGFLLEIKDIKIPVDYTGHKTNYQKDIALVFLSTPFVYDLRIRPVCLDFDMEFDKKQLIPGNLGIFTGHLNFDEPPFLLVASYIDSGTCAGMASSWHRKYITSDKICGKISFDVGCRSPTDRIRLALISRRRRFADDMNNRLPAGQGLAFPATEGGQRRYYLRGVLSVGLYPPHNSVRDLYVTSKNLLAFTHLLAHKTFIKDSITVEKYRTSIAQIMCRLPSYPKYGSYTVINNPNFSPGDSIDSFYLDYKCDTGYGIVGSNKLFCVNGFQHQQVPKCEKMCFLNRHASVEYLCHDGQLCGKTRKCRIQEPEGITATPVCKTPIYNTSHSLPIMKCSNSTWNYVATCPAVCGTSTPRGDVLVAGGGRARRSEVPWHVGVYDKHSAPYELQCGGSIIARNLVLTGNARH</sequence>
<dbReference type="GO" id="GO:0006508">
    <property type="term" value="P:proteolysis"/>
    <property type="evidence" value="ECO:0007669"/>
    <property type="project" value="UniProtKB-KW"/>
</dbReference>
<evidence type="ECO:0000313" key="6">
    <source>
        <dbReference type="Proteomes" id="UP000299102"/>
    </source>
</evidence>
<name>A0A4C1T7U5_EUMVA</name>
<comment type="caution">
    <text evidence="5">The sequence shown here is derived from an EMBL/GenBank/DDBJ whole genome shotgun (WGS) entry which is preliminary data.</text>
</comment>
<dbReference type="EMBL" id="BGZK01000039">
    <property type="protein sequence ID" value="GBP10265.1"/>
    <property type="molecule type" value="Genomic_DNA"/>
</dbReference>
<dbReference type="Proteomes" id="UP000299102">
    <property type="component" value="Unassembled WGS sequence"/>
</dbReference>
<evidence type="ECO:0000259" key="4">
    <source>
        <dbReference type="PROSITE" id="PS50923"/>
    </source>
</evidence>
<comment type="caution">
    <text evidence="3">Lacks conserved residue(s) required for the propagation of feature annotation.</text>
</comment>
<protein>
    <submittedName>
        <fullName evidence="5">Modular serine protease</fullName>
    </submittedName>
</protein>
<dbReference type="Gene3D" id="2.10.70.10">
    <property type="entry name" value="Complement Module, domain 1"/>
    <property type="match status" value="1"/>
</dbReference>
<dbReference type="InterPro" id="IPR051487">
    <property type="entry name" value="Ser/Thr_Proteases_Immune/Dev"/>
</dbReference>
<keyword evidence="5" id="KW-0378">Hydrolase</keyword>
<evidence type="ECO:0000313" key="5">
    <source>
        <dbReference type="EMBL" id="GBP10265.1"/>
    </source>
</evidence>
<keyword evidence="5" id="KW-0645">Protease</keyword>
<keyword evidence="3" id="KW-0768">Sushi</keyword>
<keyword evidence="1" id="KW-1015">Disulfide bond</keyword>
<reference evidence="5 6" key="1">
    <citation type="journal article" date="2019" name="Commun. Biol.">
        <title>The bagworm genome reveals a unique fibroin gene that provides high tensile strength.</title>
        <authorList>
            <person name="Kono N."/>
            <person name="Nakamura H."/>
            <person name="Ohtoshi R."/>
            <person name="Tomita M."/>
            <person name="Numata K."/>
            <person name="Arakawa K."/>
        </authorList>
    </citation>
    <scope>NUCLEOTIDE SEQUENCE [LARGE SCALE GENOMIC DNA]</scope>
</reference>
<dbReference type="CDD" id="cd00033">
    <property type="entry name" value="CCP"/>
    <property type="match status" value="1"/>
</dbReference>
<dbReference type="InterPro" id="IPR000436">
    <property type="entry name" value="Sushi_SCR_CCP_dom"/>
</dbReference>
<dbReference type="InterPro" id="IPR043504">
    <property type="entry name" value="Peptidase_S1_PA_chymotrypsin"/>
</dbReference>